<dbReference type="PROSITE" id="PS51382">
    <property type="entry name" value="SPX"/>
    <property type="match status" value="1"/>
</dbReference>
<organism evidence="2 3">
    <name type="scientific">Salvia divinorum</name>
    <name type="common">Maria pastora</name>
    <name type="synonym">Diviner's sage</name>
    <dbReference type="NCBI Taxonomy" id="28513"/>
    <lineage>
        <taxon>Eukaryota</taxon>
        <taxon>Viridiplantae</taxon>
        <taxon>Streptophyta</taxon>
        <taxon>Embryophyta</taxon>
        <taxon>Tracheophyta</taxon>
        <taxon>Spermatophyta</taxon>
        <taxon>Magnoliopsida</taxon>
        <taxon>eudicotyledons</taxon>
        <taxon>Gunneridae</taxon>
        <taxon>Pentapetalae</taxon>
        <taxon>asterids</taxon>
        <taxon>lamiids</taxon>
        <taxon>Lamiales</taxon>
        <taxon>Lamiaceae</taxon>
        <taxon>Nepetoideae</taxon>
        <taxon>Mentheae</taxon>
        <taxon>Salviinae</taxon>
        <taxon>Salvia</taxon>
        <taxon>Salvia subgen. Calosphace</taxon>
    </lineage>
</organism>
<evidence type="ECO:0000259" key="1">
    <source>
        <dbReference type="PROSITE" id="PS51382"/>
    </source>
</evidence>
<evidence type="ECO:0000313" key="3">
    <source>
        <dbReference type="Proteomes" id="UP001567538"/>
    </source>
</evidence>
<dbReference type="GO" id="GO:0033554">
    <property type="term" value="P:cellular response to stress"/>
    <property type="evidence" value="ECO:0007669"/>
    <property type="project" value="UniProtKB-ARBA"/>
</dbReference>
<feature type="domain" description="SPX" evidence="1">
    <location>
        <begin position="1"/>
        <end position="149"/>
    </location>
</feature>
<accession>A0ABD1GAP5</accession>
<dbReference type="AlphaFoldDB" id="A0ABD1GAP5"/>
<reference evidence="2 3" key="1">
    <citation type="submission" date="2024-06" db="EMBL/GenBank/DDBJ databases">
        <title>A chromosome level genome sequence of Diviner's sage (Salvia divinorum).</title>
        <authorList>
            <person name="Ford S.A."/>
            <person name="Ro D.-K."/>
            <person name="Ness R.W."/>
            <person name="Phillips M.A."/>
        </authorList>
    </citation>
    <scope>NUCLEOTIDE SEQUENCE [LARGE SCALE GENOMIC DNA]</scope>
    <source>
        <strain evidence="2">SAF-2024a</strain>
        <tissue evidence="2">Leaf</tissue>
    </source>
</reference>
<name>A0ABD1GAP5_SALDI</name>
<proteinExistence type="predicted"/>
<dbReference type="Pfam" id="PF03105">
    <property type="entry name" value="SPX"/>
    <property type="match status" value="2"/>
</dbReference>
<sequence length="250" mass="29185">MKFGKRLKQQMDQSSGEWRDKFLSYKELKKMVNLISSKGALEYDAQFMNLLDHEIDKFNAFFIEQEEDFIIRHKELQERISQVIDKWGPQPSHMEYKEEMTNIFKQIVNFHGEMVLLINYSNINYTGLGKILKKYDKRTGGVIRVHFIERVWEQPFFTTHLISKLVKDCETTIETVLPPSTATGIFHEEEAAKAIFRNSVAALLSMQEMRRGSSTYSQFSLPPLNLPDFELMIQSLQLISPIQIPSCINH</sequence>
<dbReference type="InterPro" id="IPR031142">
    <property type="entry name" value="SPX_prot"/>
</dbReference>
<dbReference type="InterPro" id="IPR004331">
    <property type="entry name" value="SPX_dom"/>
</dbReference>
<dbReference type="EMBL" id="JBEAFC010000009">
    <property type="protein sequence ID" value="KAL1540093.1"/>
    <property type="molecule type" value="Genomic_DNA"/>
</dbReference>
<keyword evidence="3" id="KW-1185">Reference proteome</keyword>
<comment type="caution">
    <text evidence="2">The sequence shown here is derived from an EMBL/GenBank/DDBJ whole genome shotgun (WGS) entry which is preliminary data.</text>
</comment>
<dbReference type="CDD" id="cd14481">
    <property type="entry name" value="SPX_AtSPX1_like"/>
    <property type="match status" value="1"/>
</dbReference>
<protein>
    <submittedName>
        <fullName evidence="2">SPX domain-containing protein</fullName>
    </submittedName>
</protein>
<evidence type="ECO:0000313" key="2">
    <source>
        <dbReference type="EMBL" id="KAL1540093.1"/>
    </source>
</evidence>
<dbReference type="Proteomes" id="UP001567538">
    <property type="component" value="Unassembled WGS sequence"/>
</dbReference>
<gene>
    <name evidence="2" type="primary">SPX3</name>
    <name evidence="2" type="ORF">AAHA92_24502</name>
</gene>
<dbReference type="PANTHER" id="PTHR45978:SF2">
    <property type="entry name" value="SPX DOMAIN-CONTAINING PROTEIN 3"/>
    <property type="match status" value="1"/>
</dbReference>
<dbReference type="PANTHER" id="PTHR45978">
    <property type="entry name" value="SPX DOMAIN-CONTAINING PROTEIN 3"/>
    <property type="match status" value="1"/>
</dbReference>